<gene>
    <name evidence="2" type="ORF">EJ02DRAFT_471420</name>
</gene>
<keyword evidence="3" id="KW-1185">Reference proteome</keyword>
<protein>
    <submittedName>
        <fullName evidence="2">Uncharacterized protein</fullName>
    </submittedName>
</protein>
<dbReference type="Proteomes" id="UP000800038">
    <property type="component" value="Unassembled WGS sequence"/>
</dbReference>
<organism evidence="2 3">
    <name type="scientific">Clathrospora elynae</name>
    <dbReference type="NCBI Taxonomy" id="706981"/>
    <lineage>
        <taxon>Eukaryota</taxon>
        <taxon>Fungi</taxon>
        <taxon>Dikarya</taxon>
        <taxon>Ascomycota</taxon>
        <taxon>Pezizomycotina</taxon>
        <taxon>Dothideomycetes</taxon>
        <taxon>Pleosporomycetidae</taxon>
        <taxon>Pleosporales</taxon>
        <taxon>Diademaceae</taxon>
        <taxon>Clathrospora</taxon>
    </lineage>
</organism>
<sequence length="192" mass="21778">MPSGPAVFAWIWLNREHESFMNCASVQIGSSSGNSTMSIYSSSTAGSITYHTSLPAPTDGIPREGEPYESGNRNGVLTGRDSWSSQKLTRSRWEHIKHRHSRKHHRYYYYVRKAHRNQSHRQHHRMPKRLASGACDWNSAPRMETSYFSTDANCAPNAKLNNPRSDTFEIGWGDACGIVEGDNEYAIRNIEC</sequence>
<evidence type="ECO:0000256" key="1">
    <source>
        <dbReference type="SAM" id="MobiDB-lite"/>
    </source>
</evidence>
<evidence type="ECO:0000313" key="2">
    <source>
        <dbReference type="EMBL" id="KAF1935114.1"/>
    </source>
</evidence>
<feature type="region of interest" description="Disordered" evidence="1">
    <location>
        <begin position="54"/>
        <end position="80"/>
    </location>
</feature>
<dbReference type="OrthoDB" id="2342176at2759"/>
<name>A0A6A5S6K4_9PLEO</name>
<accession>A0A6A5S6K4</accession>
<dbReference type="EMBL" id="ML976311">
    <property type="protein sequence ID" value="KAF1935114.1"/>
    <property type="molecule type" value="Genomic_DNA"/>
</dbReference>
<evidence type="ECO:0000313" key="3">
    <source>
        <dbReference type="Proteomes" id="UP000800038"/>
    </source>
</evidence>
<feature type="compositionally biased region" description="Polar residues" evidence="1">
    <location>
        <begin position="71"/>
        <end position="80"/>
    </location>
</feature>
<dbReference type="Gene3D" id="2.70.50.70">
    <property type="match status" value="1"/>
</dbReference>
<proteinExistence type="predicted"/>
<dbReference type="AlphaFoldDB" id="A0A6A5S6K4"/>
<reference evidence="2" key="1">
    <citation type="journal article" date="2020" name="Stud. Mycol.">
        <title>101 Dothideomycetes genomes: a test case for predicting lifestyles and emergence of pathogens.</title>
        <authorList>
            <person name="Haridas S."/>
            <person name="Albert R."/>
            <person name="Binder M."/>
            <person name="Bloem J."/>
            <person name="Labutti K."/>
            <person name="Salamov A."/>
            <person name="Andreopoulos B."/>
            <person name="Baker S."/>
            <person name="Barry K."/>
            <person name="Bills G."/>
            <person name="Bluhm B."/>
            <person name="Cannon C."/>
            <person name="Castanera R."/>
            <person name="Culley D."/>
            <person name="Daum C."/>
            <person name="Ezra D."/>
            <person name="Gonzalez J."/>
            <person name="Henrissat B."/>
            <person name="Kuo A."/>
            <person name="Liang C."/>
            <person name="Lipzen A."/>
            <person name="Lutzoni F."/>
            <person name="Magnuson J."/>
            <person name="Mondo S."/>
            <person name="Nolan M."/>
            <person name="Ohm R."/>
            <person name="Pangilinan J."/>
            <person name="Park H.-J."/>
            <person name="Ramirez L."/>
            <person name="Alfaro M."/>
            <person name="Sun H."/>
            <person name="Tritt A."/>
            <person name="Yoshinaga Y."/>
            <person name="Zwiers L.-H."/>
            <person name="Turgeon B."/>
            <person name="Goodwin S."/>
            <person name="Spatafora J."/>
            <person name="Crous P."/>
            <person name="Grigoriev I."/>
        </authorList>
    </citation>
    <scope>NUCLEOTIDE SEQUENCE</scope>
    <source>
        <strain evidence="2">CBS 161.51</strain>
    </source>
</reference>